<organism evidence="1 2">
    <name type="scientific">Adiantum capillus-veneris</name>
    <name type="common">Maidenhair fern</name>
    <dbReference type="NCBI Taxonomy" id="13818"/>
    <lineage>
        <taxon>Eukaryota</taxon>
        <taxon>Viridiplantae</taxon>
        <taxon>Streptophyta</taxon>
        <taxon>Embryophyta</taxon>
        <taxon>Tracheophyta</taxon>
        <taxon>Polypodiopsida</taxon>
        <taxon>Polypodiidae</taxon>
        <taxon>Polypodiales</taxon>
        <taxon>Pteridineae</taxon>
        <taxon>Pteridaceae</taxon>
        <taxon>Vittarioideae</taxon>
        <taxon>Adiantum</taxon>
    </lineage>
</organism>
<comment type="caution">
    <text evidence="1">The sequence shown here is derived from an EMBL/GenBank/DDBJ whole genome shotgun (WGS) entry which is preliminary data.</text>
</comment>
<evidence type="ECO:0000313" key="2">
    <source>
        <dbReference type="Proteomes" id="UP000886520"/>
    </source>
</evidence>
<dbReference type="EMBL" id="JABFUD020000010">
    <property type="protein sequence ID" value="KAI5074537.1"/>
    <property type="molecule type" value="Genomic_DNA"/>
</dbReference>
<dbReference type="Proteomes" id="UP000886520">
    <property type="component" value="Chromosome 10"/>
</dbReference>
<gene>
    <name evidence="1" type="ORF">GOP47_0010498</name>
</gene>
<reference evidence="1" key="1">
    <citation type="submission" date="2021-01" db="EMBL/GenBank/DDBJ databases">
        <title>Adiantum capillus-veneris genome.</title>
        <authorList>
            <person name="Fang Y."/>
            <person name="Liao Q."/>
        </authorList>
    </citation>
    <scope>NUCLEOTIDE SEQUENCE</scope>
    <source>
        <strain evidence="1">H3</strain>
        <tissue evidence="1">Leaf</tissue>
    </source>
</reference>
<keyword evidence="2" id="KW-1185">Reference proteome</keyword>
<dbReference type="OrthoDB" id="509099at2759"/>
<protein>
    <submittedName>
        <fullName evidence="1">Uncharacterized protein</fullName>
    </submittedName>
</protein>
<proteinExistence type="predicted"/>
<evidence type="ECO:0000313" key="1">
    <source>
        <dbReference type="EMBL" id="KAI5074537.1"/>
    </source>
</evidence>
<name>A0A9D4UVE4_ADICA</name>
<dbReference type="AlphaFoldDB" id="A0A9D4UVE4"/>
<sequence length="172" mass="19874">MEGAIPDDRMNEPIVASFQVTLEHTNHKPILAIIEATIDKSVLQQNKQVQSVDEGILDAVYEKPCNVDSIEINQSIYEYRDGQVVEDVRKHVYKVHELCQDSMQNQAKEGLNHESILDAIQCVYEVGTQFINFLDKDECKLTDARLLHMVFEILMWRTRYEMYDLGDYSGAF</sequence>
<accession>A0A9D4UVE4</accession>